<reference evidence="5 6" key="1">
    <citation type="journal article" date="2014" name="BMC Genomics">
        <title>Comparative genome sequencing reveals chemotype-specific gene clusters in the toxigenic black mold Stachybotrys.</title>
        <authorList>
            <person name="Semeiks J."/>
            <person name="Borek D."/>
            <person name="Otwinowski Z."/>
            <person name="Grishin N.V."/>
        </authorList>
    </citation>
    <scope>NUCLEOTIDE SEQUENCE [LARGE SCALE GENOMIC DNA]</scope>
    <source>
        <strain evidence="6">CBS 109288 / IBT 7711</strain>
    </source>
</reference>
<keyword evidence="3" id="KW-0539">Nucleus</keyword>
<comment type="similarity">
    <text evidence="2">Belongs to the TLS1 family.</text>
</comment>
<dbReference type="Pfam" id="PF07052">
    <property type="entry name" value="Hep_59"/>
    <property type="match status" value="1"/>
</dbReference>
<feature type="region of interest" description="Disordered" evidence="4">
    <location>
        <begin position="1"/>
        <end position="73"/>
    </location>
</feature>
<proteinExistence type="inferred from homology"/>
<feature type="compositionally biased region" description="Basic residues" evidence="4">
    <location>
        <begin position="17"/>
        <end position="26"/>
    </location>
</feature>
<sequence length="368" mass="41066">MDPQADEQPAADTVRFRPGKKRKAYRQRSEEDAEPSQFQAESAAAVEQPAPVTAAEATPTPDQDSDDKEEDEGAVLAALRLRNARRARFRGVGFRSDARPDEQQLVLADHHHDPSAEREPIVTGIADRFTHQTGLIGALNDKHMTQYIEARLSKRSAQEGTSIAHNHSNGSTSLSSAATNDASIPHDQSVLRGKLMEVDIAQVAAPARRGPAAPDTLEGSRKKPRLGKDGKPWRSRNRRGSDDIKRDQLVEAFLHENRRMWRAPFLPRMLLCWLLTLLVVDVYDVPKPSESVLSPGEEADGAADERLAEQFKKQYLDDIAQRKQRKKPPQPVRQVNEDVLKGPKLGGSRNSRAAMRDLLLKKEKETKR</sequence>
<feature type="compositionally biased region" description="Basic and acidic residues" evidence="4">
    <location>
        <begin position="218"/>
        <end position="232"/>
    </location>
</feature>
<dbReference type="HOGENOM" id="CLU_047429_1_0_1"/>
<evidence type="ECO:0000256" key="3">
    <source>
        <dbReference type="ARBA" id="ARBA00023242"/>
    </source>
</evidence>
<evidence type="ECO:0000256" key="2">
    <source>
        <dbReference type="ARBA" id="ARBA00007643"/>
    </source>
</evidence>
<organism evidence="5 6">
    <name type="scientific">Stachybotrys chartarum (strain CBS 109288 / IBT 7711)</name>
    <name type="common">Toxic black mold</name>
    <name type="synonym">Stilbospora chartarum</name>
    <dbReference type="NCBI Taxonomy" id="1280523"/>
    <lineage>
        <taxon>Eukaryota</taxon>
        <taxon>Fungi</taxon>
        <taxon>Dikarya</taxon>
        <taxon>Ascomycota</taxon>
        <taxon>Pezizomycotina</taxon>
        <taxon>Sordariomycetes</taxon>
        <taxon>Hypocreomycetidae</taxon>
        <taxon>Hypocreales</taxon>
        <taxon>Stachybotryaceae</taxon>
        <taxon>Stachybotrys</taxon>
    </lineage>
</organism>
<dbReference type="GO" id="GO:0000398">
    <property type="term" value="P:mRNA splicing, via spliceosome"/>
    <property type="evidence" value="ECO:0007669"/>
    <property type="project" value="TreeGrafter"/>
</dbReference>
<evidence type="ECO:0000313" key="5">
    <source>
        <dbReference type="EMBL" id="KEY72555.1"/>
    </source>
</evidence>
<dbReference type="PANTHER" id="PTHR13486">
    <property type="entry name" value="TELOMERE LENGTH AND SILENCING PROTEIN 1 TLS1 FAMILY MEMBER"/>
    <property type="match status" value="1"/>
</dbReference>
<dbReference type="AlphaFoldDB" id="A0A084B4S6"/>
<feature type="compositionally biased region" description="Acidic residues" evidence="4">
    <location>
        <begin position="63"/>
        <end position="73"/>
    </location>
</feature>
<evidence type="ECO:0000256" key="1">
    <source>
        <dbReference type="ARBA" id="ARBA00004123"/>
    </source>
</evidence>
<name>A0A084B4S6_STACB</name>
<dbReference type="OrthoDB" id="5627at2759"/>
<feature type="compositionally biased region" description="Low complexity" evidence="4">
    <location>
        <begin position="43"/>
        <end position="61"/>
    </location>
</feature>
<feature type="region of interest" description="Disordered" evidence="4">
    <location>
        <begin position="158"/>
        <end position="181"/>
    </location>
</feature>
<feature type="region of interest" description="Disordered" evidence="4">
    <location>
        <begin position="317"/>
        <end position="368"/>
    </location>
</feature>
<accession>A0A084B4S6</accession>
<evidence type="ECO:0000313" key="6">
    <source>
        <dbReference type="Proteomes" id="UP000028045"/>
    </source>
</evidence>
<gene>
    <name evidence="5" type="ORF">S7711_05626</name>
</gene>
<dbReference type="Proteomes" id="UP000028045">
    <property type="component" value="Unassembled WGS sequence"/>
</dbReference>
<comment type="subcellular location">
    <subcellularLocation>
        <location evidence="1">Nucleus</location>
    </subcellularLocation>
</comment>
<dbReference type="EMBL" id="KL648070">
    <property type="protein sequence ID" value="KEY72555.1"/>
    <property type="molecule type" value="Genomic_DNA"/>
</dbReference>
<dbReference type="InterPro" id="IPR010756">
    <property type="entry name" value="Tls1-like"/>
</dbReference>
<dbReference type="GO" id="GO:0005681">
    <property type="term" value="C:spliceosomal complex"/>
    <property type="evidence" value="ECO:0007669"/>
    <property type="project" value="TreeGrafter"/>
</dbReference>
<feature type="compositionally biased region" description="Low complexity" evidence="4">
    <location>
        <begin position="205"/>
        <end position="214"/>
    </location>
</feature>
<evidence type="ECO:0000256" key="4">
    <source>
        <dbReference type="SAM" id="MobiDB-lite"/>
    </source>
</evidence>
<feature type="compositionally biased region" description="Basic and acidic residues" evidence="4">
    <location>
        <begin position="354"/>
        <end position="368"/>
    </location>
</feature>
<keyword evidence="6" id="KW-1185">Reference proteome</keyword>
<feature type="region of interest" description="Disordered" evidence="4">
    <location>
        <begin position="205"/>
        <end position="241"/>
    </location>
</feature>
<dbReference type="PANTHER" id="PTHR13486:SF2">
    <property type="entry name" value="SPLICING FACTOR C9ORF78"/>
    <property type="match status" value="1"/>
</dbReference>
<protein>
    <submittedName>
        <fullName evidence="5">Uncharacterized protein</fullName>
    </submittedName>
</protein>